<evidence type="ECO:0000313" key="1">
    <source>
        <dbReference type="EMBL" id="MPC54589.1"/>
    </source>
</evidence>
<reference evidence="1 2" key="1">
    <citation type="submission" date="2019-05" db="EMBL/GenBank/DDBJ databases">
        <title>Another draft genome of Portunus trituberculatus and its Hox gene families provides insights of decapod evolution.</title>
        <authorList>
            <person name="Jeong J.-H."/>
            <person name="Song I."/>
            <person name="Kim S."/>
            <person name="Choi T."/>
            <person name="Kim D."/>
            <person name="Ryu S."/>
            <person name="Kim W."/>
        </authorList>
    </citation>
    <scope>NUCLEOTIDE SEQUENCE [LARGE SCALE GENOMIC DNA]</scope>
    <source>
        <tissue evidence="1">Muscle</tissue>
    </source>
</reference>
<protein>
    <submittedName>
        <fullName evidence="1">Uncharacterized protein</fullName>
    </submittedName>
</protein>
<dbReference type="Proteomes" id="UP000324222">
    <property type="component" value="Unassembled WGS sequence"/>
</dbReference>
<name>A0A5B7GAF0_PORTR</name>
<keyword evidence="2" id="KW-1185">Reference proteome</keyword>
<dbReference type="AlphaFoldDB" id="A0A5B7GAF0"/>
<dbReference type="OrthoDB" id="6372953at2759"/>
<proteinExistence type="predicted"/>
<sequence>MSGYVDENNTHATTVVAGVGLYDEQTKAIYENLKPEESSDFILSHIPNAEVEAYLNKVIGSKKVGDDFRVRIIL</sequence>
<dbReference type="EMBL" id="VSRR010012477">
    <property type="protein sequence ID" value="MPC54589.1"/>
    <property type="molecule type" value="Genomic_DNA"/>
</dbReference>
<accession>A0A5B7GAF0</accession>
<organism evidence="1 2">
    <name type="scientific">Portunus trituberculatus</name>
    <name type="common">Swimming crab</name>
    <name type="synonym">Neptunus trituberculatus</name>
    <dbReference type="NCBI Taxonomy" id="210409"/>
    <lineage>
        <taxon>Eukaryota</taxon>
        <taxon>Metazoa</taxon>
        <taxon>Ecdysozoa</taxon>
        <taxon>Arthropoda</taxon>
        <taxon>Crustacea</taxon>
        <taxon>Multicrustacea</taxon>
        <taxon>Malacostraca</taxon>
        <taxon>Eumalacostraca</taxon>
        <taxon>Eucarida</taxon>
        <taxon>Decapoda</taxon>
        <taxon>Pleocyemata</taxon>
        <taxon>Brachyura</taxon>
        <taxon>Eubrachyura</taxon>
        <taxon>Portunoidea</taxon>
        <taxon>Portunidae</taxon>
        <taxon>Portuninae</taxon>
        <taxon>Portunus</taxon>
    </lineage>
</organism>
<comment type="caution">
    <text evidence="1">The sequence shown here is derived from an EMBL/GenBank/DDBJ whole genome shotgun (WGS) entry which is preliminary data.</text>
</comment>
<evidence type="ECO:0000313" key="2">
    <source>
        <dbReference type="Proteomes" id="UP000324222"/>
    </source>
</evidence>
<gene>
    <name evidence="1" type="ORF">E2C01_048512</name>
</gene>